<keyword evidence="2" id="KW-1185">Reference proteome</keyword>
<evidence type="ECO:0000313" key="2">
    <source>
        <dbReference type="Proteomes" id="UP000078572"/>
    </source>
</evidence>
<dbReference type="EMBL" id="CP016022">
    <property type="protein sequence ID" value="ANJ72274.1"/>
    <property type="molecule type" value="Genomic_DNA"/>
</dbReference>
<name>A0A191ZVZ4_9RALS</name>
<dbReference type="RefSeq" id="WP_064803091.1">
    <property type="nucleotide sequence ID" value="NZ_CP016022.1"/>
</dbReference>
<dbReference type="AlphaFoldDB" id="A0A191ZVZ4"/>
<evidence type="ECO:0000313" key="1">
    <source>
        <dbReference type="EMBL" id="ANJ72274.1"/>
    </source>
</evidence>
<organism evidence="1 2">
    <name type="scientific">Ralstonia insidiosa</name>
    <dbReference type="NCBI Taxonomy" id="190721"/>
    <lineage>
        <taxon>Bacteria</taxon>
        <taxon>Pseudomonadati</taxon>
        <taxon>Pseudomonadota</taxon>
        <taxon>Betaproteobacteria</taxon>
        <taxon>Burkholderiales</taxon>
        <taxon>Burkholderiaceae</taxon>
        <taxon>Ralstonia</taxon>
    </lineage>
</organism>
<sequence length="174" mass="19893">MKNGEYKEITEIGLGKHINDVYFRHMNEIAVIIKKDKIFPQPIAILIKGDSNFMVPINDMTQEEYATALKKTCRFLGSEAIMIFSEASCWTGTEEEHQFVIEQMGSIHGHAKAVEILTVFIETQGKSIIGIAEIETKGNKRVIKAMDWVVRDVEEEDEDEILFSHFLNKEKETV</sequence>
<proteinExistence type="predicted"/>
<gene>
    <name evidence="1" type="ORF">A9Y76_07245</name>
</gene>
<dbReference type="Proteomes" id="UP000078572">
    <property type="component" value="Chromosome 1"/>
</dbReference>
<dbReference type="GeneID" id="61525812"/>
<reference evidence="2" key="1">
    <citation type="submission" date="2016-06" db="EMBL/GenBank/DDBJ databases">
        <authorList>
            <person name="Xu Y."/>
            <person name="Nagy A."/>
            <person name="Yan X."/>
            <person name="Kim S.W."/>
            <person name="Haley B."/>
            <person name="Liu N.T."/>
            <person name="Nou X."/>
        </authorList>
    </citation>
    <scope>NUCLEOTIDE SEQUENCE [LARGE SCALE GENOMIC DNA]</scope>
    <source>
        <strain evidence="2">ATCC 49129</strain>
    </source>
</reference>
<accession>A0A191ZVZ4</accession>
<protein>
    <submittedName>
        <fullName evidence="1">Uncharacterized protein</fullName>
    </submittedName>
</protein>